<sequence>MATHDGAGMTRRDLFRVGVGAATATAAGAAGPAHAQEEFDYGGWFEDANNYGGTVDATGEDEVVVEVGAGDNGLAFAPPAIHVDAGTTVVFEWTGAGGVHNVTERESGQRYESDLAGETGTRYPLTFESDGISKYVCTPHASVGMKGAIVVGSGEGVPDVSVGEMSTGGSGSGGGGSEGSESGSGEDSGSDGSGGSDEEAPPAMQGDNGVFALFGLSAVVAFLSPFAVILLMRRDDTTEA</sequence>
<dbReference type="RefSeq" id="WP_015408128.1">
    <property type="nucleotide sequence ID" value="NC_020388.1"/>
</dbReference>
<dbReference type="InterPro" id="IPR000923">
    <property type="entry name" value="BlueCu_1"/>
</dbReference>
<comment type="cofactor">
    <cofactor evidence="5">
        <name>Cu(2+)</name>
        <dbReference type="ChEBI" id="CHEBI:29036"/>
    </cofactor>
    <text evidence="5">The crystal structure with reduced Cu(1+) has also been determined.</text>
</comment>
<keyword evidence="1" id="KW-0813">Transport</keyword>
<proteinExistence type="predicted"/>
<dbReference type="CDD" id="cd04220">
    <property type="entry name" value="Halocyanin"/>
    <property type="match status" value="1"/>
</dbReference>
<evidence type="ECO:0000313" key="10">
    <source>
        <dbReference type="Proteomes" id="UP000011867"/>
    </source>
</evidence>
<dbReference type="SUPFAM" id="SSF49503">
    <property type="entry name" value="Cupredoxins"/>
    <property type="match status" value="1"/>
</dbReference>
<keyword evidence="7" id="KW-0472">Membrane</keyword>
<dbReference type="GO" id="GO:0005507">
    <property type="term" value="F:copper ion binding"/>
    <property type="evidence" value="ECO:0007669"/>
    <property type="project" value="InterPro"/>
</dbReference>
<dbReference type="PROSITE" id="PS00196">
    <property type="entry name" value="COPPER_BLUE"/>
    <property type="match status" value="1"/>
</dbReference>
<dbReference type="Gene3D" id="2.60.40.420">
    <property type="entry name" value="Cupredoxins - blue copper proteins"/>
    <property type="match status" value="1"/>
</dbReference>
<feature type="region of interest" description="Disordered" evidence="6">
    <location>
        <begin position="159"/>
        <end position="204"/>
    </location>
</feature>
<keyword evidence="3" id="KW-0249">Electron transport</keyword>
<feature type="domain" description="Blue (type 1) copper" evidence="8">
    <location>
        <begin position="65"/>
        <end position="151"/>
    </location>
</feature>
<dbReference type="PROSITE" id="PS51318">
    <property type="entry name" value="TAT"/>
    <property type="match status" value="1"/>
</dbReference>
<evidence type="ECO:0000256" key="1">
    <source>
        <dbReference type="ARBA" id="ARBA00022448"/>
    </source>
</evidence>
<dbReference type="InterPro" id="IPR028871">
    <property type="entry name" value="BlueCu_1_BS"/>
</dbReference>
<keyword evidence="4 5" id="KW-0186">Copper</keyword>
<dbReference type="OrthoDB" id="11088at2157"/>
<keyword evidence="2 5" id="KW-0479">Metal-binding</keyword>
<feature type="binding site" evidence="5">
    <location>
        <position position="100"/>
    </location>
    <ligand>
        <name>Cu cation</name>
        <dbReference type="ChEBI" id="CHEBI:23378"/>
    </ligand>
</feature>
<evidence type="ECO:0000259" key="8">
    <source>
        <dbReference type="Pfam" id="PF00127"/>
    </source>
</evidence>
<evidence type="ECO:0000256" key="2">
    <source>
        <dbReference type="ARBA" id="ARBA00022723"/>
    </source>
</evidence>
<dbReference type="HOGENOM" id="CLU_1154371_0_0_2"/>
<dbReference type="KEGG" id="nmo:Nmlp_1066"/>
<keyword evidence="7" id="KW-1133">Transmembrane helix</keyword>
<dbReference type="GO" id="GO:0009055">
    <property type="term" value="F:electron transfer activity"/>
    <property type="evidence" value="ECO:0007669"/>
    <property type="project" value="InterPro"/>
</dbReference>
<keyword evidence="7" id="KW-0812">Transmembrane</keyword>
<accession>M1XYS1</accession>
<dbReference type="InterPro" id="IPR006311">
    <property type="entry name" value="TAT_signal"/>
</dbReference>
<dbReference type="InterPro" id="IPR002387">
    <property type="entry name" value="Plastocyanin"/>
</dbReference>
<dbReference type="PRINTS" id="PR00157">
    <property type="entry name" value="PLASTOCYANIN"/>
</dbReference>
<feature type="compositionally biased region" description="Gly residues" evidence="6">
    <location>
        <begin position="166"/>
        <end position="178"/>
    </location>
</feature>
<dbReference type="InterPro" id="IPR017533">
    <property type="entry name" value="Halocyanin"/>
</dbReference>
<feature type="transmembrane region" description="Helical" evidence="7">
    <location>
        <begin position="210"/>
        <end position="232"/>
    </location>
</feature>
<dbReference type="GeneID" id="14653316"/>
<organism evidence="9 10">
    <name type="scientific">Natronomonas moolapensis (strain DSM 18674 / CECT 7526 / JCM 14361 / 8.8.11)</name>
    <dbReference type="NCBI Taxonomy" id="268739"/>
    <lineage>
        <taxon>Archaea</taxon>
        <taxon>Methanobacteriati</taxon>
        <taxon>Methanobacteriota</taxon>
        <taxon>Stenosarchaea group</taxon>
        <taxon>Halobacteria</taxon>
        <taxon>Halobacteriales</taxon>
        <taxon>Natronomonadaceae</taxon>
        <taxon>Natronomonas</taxon>
    </lineage>
</organism>
<evidence type="ECO:0000256" key="5">
    <source>
        <dbReference type="PIRSR" id="PIRSR602387-1"/>
    </source>
</evidence>
<dbReference type="AlphaFoldDB" id="M1XYS1"/>
<feature type="binding site" evidence="5">
    <location>
        <position position="137"/>
    </location>
    <ligand>
        <name>Cu cation</name>
        <dbReference type="ChEBI" id="CHEBI:23378"/>
    </ligand>
</feature>
<evidence type="ECO:0000256" key="6">
    <source>
        <dbReference type="SAM" id="MobiDB-lite"/>
    </source>
</evidence>
<dbReference type="Proteomes" id="UP000011867">
    <property type="component" value="Chromosome"/>
</dbReference>
<evidence type="ECO:0000256" key="7">
    <source>
        <dbReference type="SAM" id="Phobius"/>
    </source>
</evidence>
<dbReference type="STRING" id="268739.Nmlp_1066"/>
<evidence type="ECO:0000256" key="3">
    <source>
        <dbReference type="ARBA" id="ARBA00022982"/>
    </source>
</evidence>
<name>M1XYS1_NATM8</name>
<evidence type="ECO:0000256" key="4">
    <source>
        <dbReference type="ARBA" id="ARBA00023008"/>
    </source>
</evidence>
<reference evidence="9 10" key="1">
    <citation type="journal article" date="2013" name="Genome Announc.">
        <title>Genome of the haloarchaeon Natronomonas moolapensis, a neutrophilic member of a previously haloalkaliphilic genus.</title>
        <authorList>
            <person name="Dyall-Smith M.L."/>
            <person name="Pfeiffer F."/>
            <person name="Oberwinkler T."/>
            <person name="Klee K."/>
            <person name="Rampp M."/>
            <person name="Palm P."/>
            <person name="Gross K."/>
            <person name="Schuster S.C."/>
            <person name="Oesterhelt D."/>
        </authorList>
    </citation>
    <scope>NUCLEOTIDE SEQUENCE [LARGE SCALE GENOMIC DNA]</scope>
    <source>
        <strain evidence="10">DSM 18674 / JCM 14361 / 8.8.11</strain>
    </source>
</reference>
<dbReference type="EMBL" id="HF582854">
    <property type="protein sequence ID" value="CCQ35278.1"/>
    <property type="molecule type" value="Genomic_DNA"/>
</dbReference>
<protein>
    <submittedName>
        <fullName evidence="9">Halocyanin</fullName>
    </submittedName>
</protein>
<dbReference type="InterPro" id="IPR008972">
    <property type="entry name" value="Cupredoxin"/>
</dbReference>
<evidence type="ECO:0000313" key="9">
    <source>
        <dbReference type="EMBL" id="CCQ35278.1"/>
    </source>
</evidence>
<feature type="binding site" evidence="5">
    <location>
        <position position="140"/>
    </location>
    <ligand>
        <name>Cu cation</name>
        <dbReference type="ChEBI" id="CHEBI:23378"/>
    </ligand>
</feature>
<gene>
    <name evidence="9" type="primary">hcp4</name>
    <name evidence="9" type="ordered locus">Nmlp_1066</name>
</gene>
<dbReference type="Pfam" id="PF00127">
    <property type="entry name" value="Copper-bind"/>
    <property type="match status" value="1"/>
</dbReference>
<feature type="binding site" evidence="5">
    <location>
        <position position="145"/>
    </location>
    <ligand>
        <name>Cu cation</name>
        <dbReference type="ChEBI" id="CHEBI:23378"/>
    </ligand>
</feature>
<dbReference type="eggNOG" id="arCOG02921">
    <property type="taxonomic scope" value="Archaea"/>
</dbReference>
<dbReference type="NCBIfam" id="TIGR03102">
    <property type="entry name" value="halo_cynanin"/>
    <property type="match status" value="1"/>
</dbReference>
<keyword evidence="10" id="KW-1185">Reference proteome</keyword>